<feature type="domain" description="Cupin type-1" evidence="7">
    <location>
        <begin position="84"/>
        <end position="240"/>
    </location>
</feature>
<evidence type="ECO:0000313" key="9">
    <source>
        <dbReference type="Proteomes" id="UP000800038"/>
    </source>
</evidence>
<gene>
    <name evidence="8" type="ORF">EJ02DRAFT_454312</name>
</gene>
<dbReference type="InterPro" id="IPR006045">
    <property type="entry name" value="Cupin_1"/>
</dbReference>
<keyword evidence="5" id="KW-0464">Manganese</keyword>
<proteinExistence type="inferred from homology"/>
<keyword evidence="9" id="KW-1185">Reference proteome</keyword>
<evidence type="ECO:0000256" key="5">
    <source>
        <dbReference type="ARBA" id="ARBA00023211"/>
    </source>
</evidence>
<name>A0A6A5SS90_9PLEO</name>
<dbReference type="AlphaFoldDB" id="A0A6A5SS90"/>
<dbReference type="PANTHER" id="PTHR31238">
    <property type="entry name" value="GERMIN-LIKE PROTEIN SUBFAMILY 3 MEMBER 3"/>
    <property type="match status" value="1"/>
</dbReference>
<dbReference type="InterPro" id="IPR014710">
    <property type="entry name" value="RmlC-like_jellyroll"/>
</dbReference>
<comment type="subcellular location">
    <subcellularLocation>
        <location evidence="1">Secreted</location>
    </subcellularLocation>
</comment>
<reference evidence="8" key="1">
    <citation type="journal article" date="2020" name="Stud. Mycol.">
        <title>101 Dothideomycetes genomes: a test case for predicting lifestyles and emergence of pathogens.</title>
        <authorList>
            <person name="Haridas S."/>
            <person name="Albert R."/>
            <person name="Binder M."/>
            <person name="Bloem J."/>
            <person name="Labutti K."/>
            <person name="Salamov A."/>
            <person name="Andreopoulos B."/>
            <person name="Baker S."/>
            <person name="Barry K."/>
            <person name="Bills G."/>
            <person name="Bluhm B."/>
            <person name="Cannon C."/>
            <person name="Castanera R."/>
            <person name="Culley D."/>
            <person name="Daum C."/>
            <person name="Ezra D."/>
            <person name="Gonzalez J."/>
            <person name="Henrissat B."/>
            <person name="Kuo A."/>
            <person name="Liang C."/>
            <person name="Lipzen A."/>
            <person name="Lutzoni F."/>
            <person name="Magnuson J."/>
            <person name="Mondo S."/>
            <person name="Nolan M."/>
            <person name="Ohm R."/>
            <person name="Pangilinan J."/>
            <person name="Park H.-J."/>
            <person name="Ramirez L."/>
            <person name="Alfaro M."/>
            <person name="Sun H."/>
            <person name="Tritt A."/>
            <person name="Yoshinaga Y."/>
            <person name="Zwiers L.-H."/>
            <person name="Turgeon B."/>
            <person name="Goodwin S."/>
            <person name="Spatafora J."/>
            <person name="Crous P."/>
            <person name="Grigoriev I."/>
        </authorList>
    </citation>
    <scope>NUCLEOTIDE SEQUENCE</scope>
    <source>
        <strain evidence="8">CBS 161.51</strain>
    </source>
</reference>
<keyword evidence="6" id="KW-0732">Signal</keyword>
<dbReference type="InterPro" id="IPR001929">
    <property type="entry name" value="Germin"/>
</dbReference>
<comment type="similarity">
    <text evidence="2">Belongs to the germin family.</text>
</comment>
<keyword evidence="3" id="KW-0964">Secreted</keyword>
<dbReference type="OrthoDB" id="1921208at2759"/>
<organism evidence="8 9">
    <name type="scientific">Clathrospora elynae</name>
    <dbReference type="NCBI Taxonomy" id="706981"/>
    <lineage>
        <taxon>Eukaryota</taxon>
        <taxon>Fungi</taxon>
        <taxon>Dikarya</taxon>
        <taxon>Ascomycota</taxon>
        <taxon>Pezizomycotina</taxon>
        <taxon>Dothideomycetes</taxon>
        <taxon>Pleosporomycetidae</taxon>
        <taxon>Pleosporales</taxon>
        <taxon>Diademaceae</taxon>
        <taxon>Clathrospora</taxon>
    </lineage>
</organism>
<evidence type="ECO:0000256" key="4">
    <source>
        <dbReference type="ARBA" id="ARBA00022723"/>
    </source>
</evidence>
<dbReference type="Gene3D" id="2.60.120.10">
    <property type="entry name" value="Jelly Rolls"/>
    <property type="match status" value="1"/>
</dbReference>
<dbReference type="SUPFAM" id="SSF51182">
    <property type="entry name" value="RmlC-like cupins"/>
    <property type="match status" value="1"/>
</dbReference>
<evidence type="ECO:0000259" key="7">
    <source>
        <dbReference type="SMART" id="SM00835"/>
    </source>
</evidence>
<evidence type="ECO:0000256" key="1">
    <source>
        <dbReference type="ARBA" id="ARBA00004613"/>
    </source>
</evidence>
<dbReference type="Proteomes" id="UP000800038">
    <property type="component" value="Unassembled WGS sequence"/>
</dbReference>
<dbReference type="PRINTS" id="PR00325">
    <property type="entry name" value="GERMIN"/>
</dbReference>
<feature type="chain" id="PRO_5025651266" evidence="6">
    <location>
        <begin position="22"/>
        <end position="265"/>
    </location>
</feature>
<dbReference type="GO" id="GO:0005576">
    <property type="term" value="C:extracellular region"/>
    <property type="evidence" value="ECO:0007669"/>
    <property type="project" value="UniProtKB-SubCell"/>
</dbReference>
<dbReference type="EMBL" id="ML976035">
    <property type="protein sequence ID" value="KAF1942449.1"/>
    <property type="molecule type" value="Genomic_DNA"/>
</dbReference>
<keyword evidence="4" id="KW-0479">Metal-binding</keyword>
<evidence type="ECO:0000256" key="3">
    <source>
        <dbReference type="ARBA" id="ARBA00022525"/>
    </source>
</evidence>
<evidence type="ECO:0000313" key="8">
    <source>
        <dbReference type="EMBL" id="KAF1942449.1"/>
    </source>
</evidence>
<evidence type="ECO:0000256" key="2">
    <source>
        <dbReference type="ARBA" id="ARBA00007456"/>
    </source>
</evidence>
<feature type="signal peptide" evidence="6">
    <location>
        <begin position="1"/>
        <end position="21"/>
    </location>
</feature>
<protein>
    <submittedName>
        <fullName evidence="8">RmlC-like cupin</fullName>
    </submittedName>
</protein>
<evidence type="ECO:0000256" key="6">
    <source>
        <dbReference type="SAM" id="SignalP"/>
    </source>
</evidence>
<dbReference type="SMART" id="SM00835">
    <property type="entry name" value="Cupin_1"/>
    <property type="match status" value="1"/>
</dbReference>
<sequence length="265" mass="28278">MQFTITKAVFAALALGSAVHALPQAQPSPTPNSAVPAAPAAAEDQSQLFRDLFTAPTAIKRFQRLLTQGQTLFTGETLRKLIVFDFNGAVPAAGSKGGATKAATIETFPILTDLGISTTLGFLEPCGINTPHVHPRATEFLTLVEGANLKFGYVLENGLVKPGENPEVAGYLNQYQGTVFAQGSIHYQFNDNCENAVFVAVLNSEDPGTNQVAQGFFALNAQVVNATLGFPKSIDGKNIEEFRKLIPANLAQDMDVCLAKCNKTY</sequence>
<dbReference type="GO" id="GO:0030145">
    <property type="term" value="F:manganese ion binding"/>
    <property type="evidence" value="ECO:0007669"/>
    <property type="project" value="InterPro"/>
</dbReference>
<dbReference type="CDD" id="cd02241">
    <property type="entry name" value="cupin_OxOx"/>
    <property type="match status" value="1"/>
</dbReference>
<dbReference type="Pfam" id="PF00190">
    <property type="entry name" value="Cupin_1"/>
    <property type="match status" value="1"/>
</dbReference>
<accession>A0A6A5SS90</accession>
<dbReference type="InterPro" id="IPR011051">
    <property type="entry name" value="RmlC_Cupin_sf"/>
</dbReference>